<keyword evidence="1" id="KW-0304">Gas vesicle</keyword>
<dbReference type="Pfam" id="PF06386">
    <property type="entry name" value="GvpL_GvpF"/>
    <property type="match status" value="1"/>
</dbReference>
<accession>A0A9X3P8G1</accession>
<dbReference type="PANTHER" id="PTHR36852">
    <property type="entry name" value="PROTEIN GVPL 2"/>
    <property type="match status" value="1"/>
</dbReference>
<comment type="caution">
    <text evidence="4">The sequence shown here is derived from an EMBL/GenBank/DDBJ whole genome shotgun (WGS) entry which is preliminary data.</text>
</comment>
<comment type="subcellular location">
    <subcellularLocation>
        <location evidence="2">Gas vesicle</location>
    </subcellularLocation>
</comment>
<dbReference type="AlphaFoldDB" id="A0A9X3P8G1"/>
<gene>
    <name evidence="4" type="ORF">O1R50_13865</name>
</gene>
<protein>
    <submittedName>
        <fullName evidence="4">GvpL/GvpF family gas vesicle protein</fullName>
    </submittedName>
</protein>
<organism evidence="4 5">
    <name type="scientific">Glycomyces luteolus</name>
    <dbReference type="NCBI Taxonomy" id="2670330"/>
    <lineage>
        <taxon>Bacteria</taxon>
        <taxon>Bacillati</taxon>
        <taxon>Actinomycetota</taxon>
        <taxon>Actinomycetes</taxon>
        <taxon>Glycomycetales</taxon>
        <taxon>Glycomycetaceae</taxon>
        <taxon>Glycomyces</taxon>
    </lineage>
</organism>
<dbReference type="GO" id="GO:0031411">
    <property type="term" value="C:gas vesicle"/>
    <property type="evidence" value="ECO:0007669"/>
    <property type="project" value="UniProtKB-SubCell"/>
</dbReference>
<dbReference type="EMBL" id="JAPZVP010000010">
    <property type="protein sequence ID" value="MDA1360711.1"/>
    <property type="molecule type" value="Genomic_DNA"/>
</dbReference>
<evidence type="ECO:0000256" key="2">
    <source>
        <dbReference type="ARBA" id="ARBA00035108"/>
    </source>
</evidence>
<reference evidence="4" key="1">
    <citation type="submission" date="2022-12" db="EMBL/GenBank/DDBJ databases">
        <title>Gycomyces niveus sp.nov.,a novel actinomycete isolated from soil in Shouguan.</title>
        <authorList>
            <person name="Yang X."/>
        </authorList>
    </citation>
    <scope>NUCLEOTIDE SEQUENCE</scope>
    <source>
        <strain evidence="4">NEAU-A15</strain>
    </source>
</reference>
<proteinExistence type="inferred from homology"/>
<dbReference type="RefSeq" id="WP_270110663.1">
    <property type="nucleotide sequence ID" value="NZ_JAPZVP010000010.1"/>
</dbReference>
<comment type="similarity">
    <text evidence="3">Belongs to the gas vesicle GvpF/GvpL family.</text>
</comment>
<dbReference type="Proteomes" id="UP001146067">
    <property type="component" value="Unassembled WGS sequence"/>
</dbReference>
<keyword evidence="5" id="KW-1185">Reference proteome</keyword>
<evidence type="ECO:0000256" key="1">
    <source>
        <dbReference type="ARBA" id="ARBA00022987"/>
    </source>
</evidence>
<dbReference type="GO" id="GO:0031412">
    <property type="term" value="P:gas vesicle organization"/>
    <property type="evidence" value="ECO:0007669"/>
    <property type="project" value="InterPro"/>
</dbReference>
<evidence type="ECO:0000313" key="4">
    <source>
        <dbReference type="EMBL" id="MDA1360711.1"/>
    </source>
</evidence>
<evidence type="ECO:0000256" key="3">
    <source>
        <dbReference type="ARBA" id="ARBA00035643"/>
    </source>
</evidence>
<sequence>MTPPENGKAERRVGVYVYGIVPGDVELVPDSKGVGDPPGEIQLVHQGDVAALVSEVELDKKLGRAADLKLHERLLDSTVAAEIPVLPLRFGAVLSSREAVSDELLGTNSDLFASALEELEGRAEYIVQGRYEEEAVLREVLSENSAAASLKDQLKDLPEDEAENLRIELGETIHQAVEAKREADSGRVIEALADHVVATAAREPSHELDAVNVAVLAKLSDEKEIEESVEALASDWEGRVNLRLRGPLAPYDFVVQLKPGD</sequence>
<dbReference type="PANTHER" id="PTHR36852:SF1">
    <property type="entry name" value="PROTEIN GVPL 2"/>
    <property type="match status" value="1"/>
</dbReference>
<name>A0A9X3P8G1_9ACTN</name>
<evidence type="ECO:0000313" key="5">
    <source>
        <dbReference type="Proteomes" id="UP001146067"/>
    </source>
</evidence>
<dbReference type="InterPro" id="IPR009430">
    <property type="entry name" value="GvpL/GvpF"/>
</dbReference>